<evidence type="ECO:0000313" key="1">
    <source>
        <dbReference type="EMBL" id="KAI8568101.1"/>
    </source>
</evidence>
<dbReference type="Proteomes" id="UP001062846">
    <property type="component" value="Chromosome 2"/>
</dbReference>
<reference evidence="1" key="1">
    <citation type="submission" date="2022-02" db="EMBL/GenBank/DDBJ databases">
        <title>Plant Genome Project.</title>
        <authorList>
            <person name="Zhang R.-G."/>
        </authorList>
    </citation>
    <scope>NUCLEOTIDE SEQUENCE</scope>
    <source>
        <strain evidence="1">AT1</strain>
    </source>
</reference>
<evidence type="ECO:0000313" key="2">
    <source>
        <dbReference type="Proteomes" id="UP001062846"/>
    </source>
</evidence>
<proteinExistence type="predicted"/>
<sequence length="111" mass="12931">MTICQTTPEHHPPTAALHNHPKQDLQQTTSNHQQDIQLNPLQDKRCDEKPREKPPVDYPPPQPRARPKPIKPHKLPTGNPPRSAFQRPLGQRYRDQPALRPWWNTIKPPCR</sequence>
<organism evidence="1 2">
    <name type="scientific">Rhododendron molle</name>
    <name type="common">Chinese azalea</name>
    <name type="synonym">Azalea mollis</name>
    <dbReference type="NCBI Taxonomy" id="49168"/>
    <lineage>
        <taxon>Eukaryota</taxon>
        <taxon>Viridiplantae</taxon>
        <taxon>Streptophyta</taxon>
        <taxon>Embryophyta</taxon>
        <taxon>Tracheophyta</taxon>
        <taxon>Spermatophyta</taxon>
        <taxon>Magnoliopsida</taxon>
        <taxon>eudicotyledons</taxon>
        <taxon>Gunneridae</taxon>
        <taxon>Pentapetalae</taxon>
        <taxon>asterids</taxon>
        <taxon>Ericales</taxon>
        <taxon>Ericaceae</taxon>
        <taxon>Ericoideae</taxon>
        <taxon>Rhodoreae</taxon>
        <taxon>Rhododendron</taxon>
    </lineage>
</organism>
<name>A0ACC0PSH0_RHOML</name>
<keyword evidence="2" id="KW-1185">Reference proteome</keyword>
<accession>A0ACC0PSH0</accession>
<comment type="caution">
    <text evidence="1">The sequence shown here is derived from an EMBL/GenBank/DDBJ whole genome shotgun (WGS) entry which is preliminary data.</text>
</comment>
<protein>
    <submittedName>
        <fullName evidence="1">Uncharacterized protein</fullName>
    </submittedName>
</protein>
<gene>
    <name evidence="1" type="ORF">RHMOL_Rhmol02G0171000</name>
</gene>
<dbReference type="EMBL" id="CM046389">
    <property type="protein sequence ID" value="KAI8568101.1"/>
    <property type="molecule type" value="Genomic_DNA"/>
</dbReference>